<proteinExistence type="predicted"/>
<dbReference type="RefSeq" id="WP_192575604.1">
    <property type="nucleotide sequence ID" value="NZ_CM009897.1"/>
</dbReference>
<sequence length="46" mass="5252">MTWQQHYCIRDMEPVKDKSGFDISVAESFDAPGKIILKPGEELVLE</sequence>
<reference evidence="1 2" key="1">
    <citation type="submission" date="2016-10" db="EMBL/GenBank/DDBJ databases">
        <authorList>
            <person name="de Groot N.N."/>
        </authorList>
    </citation>
    <scope>NUCLEOTIDE SEQUENCE [LARGE SCALE GENOMIC DNA]</scope>
    <source>
        <strain evidence="1 2">AR40</strain>
    </source>
</reference>
<evidence type="ECO:0000313" key="2">
    <source>
        <dbReference type="Proteomes" id="UP000182584"/>
    </source>
</evidence>
<dbReference type="EMBL" id="FOGJ01000036">
    <property type="protein sequence ID" value="SES38664.1"/>
    <property type="molecule type" value="Genomic_DNA"/>
</dbReference>
<name>A0A1H9WXT6_BUTFI</name>
<accession>A0A1H9WXT6</accession>
<organism evidence="1 2">
    <name type="scientific">Butyrivibrio fibrisolvens</name>
    <dbReference type="NCBI Taxonomy" id="831"/>
    <lineage>
        <taxon>Bacteria</taxon>
        <taxon>Bacillati</taxon>
        <taxon>Bacillota</taxon>
        <taxon>Clostridia</taxon>
        <taxon>Lachnospirales</taxon>
        <taxon>Lachnospiraceae</taxon>
        <taxon>Butyrivibrio</taxon>
    </lineage>
</organism>
<evidence type="ECO:0000313" key="1">
    <source>
        <dbReference type="EMBL" id="SES38664.1"/>
    </source>
</evidence>
<protein>
    <submittedName>
        <fullName evidence="1">Uncharacterized protein</fullName>
    </submittedName>
</protein>
<dbReference type="Proteomes" id="UP000182584">
    <property type="component" value="Unassembled WGS sequence"/>
</dbReference>
<gene>
    <name evidence="1" type="ORF">SAMN04487884_13641</name>
</gene>
<dbReference type="AlphaFoldDB" id="A0A1H9WXT6"/>